<evidence type="ECO:0000256" key="1">
    <source>
        <dbReference type="SAM" id="MobiDB-lite"/>
    </source>
</evidence>
<dbReference type="OrthoDB" id="6500128at2759"/>
<evidence type="ECO:0000313" key="2">
    <source>
        <dbReference type="EMBL" id="KAA6311354.1"/>
    </source>
</evidence>
<feature type="compositionally biased region" description="Basic and acidic residues" evidence="1">
    <location>
        <begin position="59"/>
        <end position="81"/>
    </location>
</feature>
<feature type="non-terminal residue" evidence="2">
    <location>
        <position position="81"/>
    </location>
</feature>
<sequence>MYLQSAIMVMISQARVRDFLVLPELKIIEHIIPDDKQIAVEVKNGEFAWGAPPEIPMTKTEKQQLEKETQRRKEENQRKQQ</sequence>
<dbReference type="EMBL" id="SNRW01049283">
    <property type="protein sequence ID" value="KAA6311354.1"/>
    <property type="molecule type" value="Genomic_DNA"/>
</dbReference>
<organism evidence="2 3">
    <name type="scientific">Streblomastix strix</name>
    <dbReference type="NCBI Taxonomy" id="222440"/>
    <lineage>
        <taxon>Eukaryota</taxon>
        <taxon>Metamonada</taxon>
        <taxon>Preaxostyla</taxon>
        <taxon>Oxymonadida</taxon>
        <taxon>Streblomastigidae</taxon>
        <taxon>Streblomastix</taxon>
    </lineage>
</organism>
<proteinExistence type="predicted"/>
<comment type="caution">
    <text evidence="2">The sequence shown here is derived from an EMBL/GenBank/DDBJ whole genome shotgun (WGS) entry which is preliminary data.</text>
</comment>
<name>A0A5J4PRZ2_9EUKA</name>
<reference evidence="2 3" key="1">
    <citation type="submission" date="2019-03" db="EMBL/GenBank/DDBJ databases">
        <title>Single cell metagenomics reveals metabolic interactions within the superorganism composed of flagellate Streblomastix strix and complex community of Bacteroidetes bacteria on its surface.</title>
        <authorList>
            <person name="Treitli S.C."/>
            <person name="Kolisko M."/>
            <person name="Husnik F."/>
            <person name="Keeling P."/>
            <person name="Hampl V."/>
        </authorList>
    </citation>
    <scope>NUCLEOTIDE SEQUENCE [LARGE SCALE GENOMIC DNA]</scope>
    <source>
        <strain evidence="2">ST1C</strain>
    </source>
</reference>
<dbReference type="AlphaFoldDB" id="A0A5J4PRZ2"/>
<feature type="region of interest" description="Disordered" evidence="1">
    <location>
        <begin position="50"/>
        <end position="81"/>
    </location>
</feature>
<evidence type="ECO:0000313" key="3">
    <source>
        <dbReference type="Proteomes" id="UP000324800"/>
    </source>
</evidence>
<gene>
    <name evidence="2" type="ORF">EZS28_056141</name>
</gene>
<protein>
    <submittedName>
        <fullName evidence="2">Uncharacterized protein</fullName>
    </submittedName>
</protein>
<accession>A0A5J4PRZ2</accession>
<dbReference type="Proteomes" id="UP000324800">
    <property type="component" value="Unassembled WGS sequence"/>
</dbReference>